<accession>A0ABY0QH78</accession>
<proteinExistence type="predicted"/>
<dbReference type="Proteomes" id="UP000198803">
    <property type="component" value="Chromosome I"/>
</dbReference>
<evidence type="ECO:0000313" key="2">
    <source>
        <dbReference type="Proteomes" id="UP000198803"/>
    </source>
</evidence>
<sequence>MTTVAYRHGIMAADTRMIQGTAIIGSMVKIVRRDDGALAGAAGDAGWAQAFHRWFLDGEDGEFPMLEENSKGVIIRRRRKPIEMFEQGGTIVFKPPFFAMGSGKEFALGAMAQGASAEAAVEVAMRFDPGSGGNITVLRNDEA</sequence>
<organism evidence="1 2">
    <name type="scientific">Bradyrhizobium ottawaense</name>
    <dbReference type="NCBI Taxonomy" id="931866"/>
    <lineage>
        <taxon>Bacteria</taxon>
        <taxon>Pseudomonadati</taxon>
        <taxon>Pseudomonadota</taxon>
        <taxon>Alphaproteobacteria</taxon>
        <taxon>Hyphomicrobiales</taxon>
        <taxon>Nitrobacteraceae</taxon>
        <taxon>Bradyrhizobium</taxon>
    </lineage>
</organism>
<name>A0ABY0QH78_9BRAD</name>
<dbReference type="InterPro" id="IPR029055">
    <property type="entry name" value="Ntn_hydrolases_N"/>
</dbReference>
<keyword evidence="2" id="KW-1185">Reference proteome</keyword>
<protein>
    <submittedName>
        <fullName evidence="1">Uncharacterized protein</fullName>
    </submittedName>
</protein>
<dbReference type="EMBL" id="LT629693">
    <property type="protein sequence ID" value="SDK41836.1"/>
    <property type="molecule type" value="Genomic_DNA"/>
</dbReference>
<dbReference type="RefSeq" id="WP_091977178.1">
    <property type="nucleotide sequence ID" value="NZ_LT629693.1"/>
</dbReference>
<dbReference type="Gene3D" id="3.60.20.10">
    <property type="entry name" value="Glutamine Phosphoribosylpyrophosphate, subunit 1, domain 1"/>
    <property type="match status" value="1"/>
</dbReference>
<reference evidence="1 2" key="1">
    <citation type="submission" date="2016-10" db="EMBL/GenBank/DDBJ databases">
        <authorList>
            <person name="Varghese N."/>
            <person name="Submissions S."/>
        </authorList>
    </citation>
    <scope>NUCLEOTIDE SEQUENCE [LARGE SCALE GENOMIC DNA]</scope>
    <source>
        <strain evidence="1 2">GAS524</strain>
    </source>
</reference>
<gene>
    <name evidence="1" type="ORF">SAMN05444163_8064</name>
</gene>
<dbReference type="SUPFAM" id="SSF56235">
    <property type="entry name" value="N-terminal nucleophile aminohydrolases (Ntn hydrolases)"/>
    <property type="match status" value="1"/>
</dbReference>
<evidence type="ECO:0000313" key="1">
    <source>
        <dbReference type="EMBL" id="SDK41836.1"/>
    </source>
</evidence>